<evidence type="ECO:0000256" key="1">
    <source>
        <dbReference type="ARBA" id="ARBA00005725"/>
    </source>
</evidence>
<dbReference type="PANTHER" id="PTHR47706:SF4">
    <property type="entry name" value="NMRA-LIKE DOMAIN-CONTAINING PROTEIN"/>
    <property type="match status" value="1"/>
</dbReference>
<organism evidence="5 6">
    <name type="scientific">Exophiala bonariae</name>
    <dbReference type="NCBI Taxonomy" id="1690606"/>
    <lineage>
        <taxon>Eukaryota</taxon>
        <taxon>Fungi</taxon>
        <taxon>Dikarya</taxon>
        <taxon>Ascomycota</taxon>
        <taxon>Pezizomycotina</taxon>
        <taxon>Eurotiomycetes</taxon>
        <taxon>Chaetothyriomycetidae</taxon>
        <taxon>Chaetothyriales</taxon>
        <taxon>Herpotrichiellaceae</taxon>
        <taxon>Exophiala</taxon>
    </lineage>
</organism>
<keyword evidence="3" id="KW-0560">Oxidoreductase</keyword>
<dbReference type="GeneID" id="89973963"/>
<evidence type="ECO:0000313" key="6">
    <source>
        <dbReference type="Proteomes" id="UP001358417"/>
    </source>
</evidence>
<dbReference type="PANTHER" id="PTHR47706">
    <property type="entry name" value="NMRA-LIKE FAMILY PROTEIN"/>
    <property type="match status" value="1"/>
</dbReference>
<proteinExistence type="inferred from homology"/>
<comment type="similarity">
    <text evidence="1">Belongs to the NmrA-type oxidoreductase family. Isoflavone reductase subfamily.</text>
</comment>
<evidence type="ECO:0000259" key="4">
    <source>
        <dbReference type="Pfam" id="PF05368"/>
    </source>
</evidence>
<evidence type="ECO:0000256" key="3">
    <source>
        <dbReference type="ARBA" id="ARBA00023002"/>
    </source>
</evidence>
<dbReference type="Gene3D" id="3.90.25.10">
    <property type="entry name" value="UDP-galactose 4-epimerase, domain 1"/>
    <property type="match status" value="1"/>
</dbReference>
<dbReference type="InterPro" id="IPR051609">
    <property type="entry name" value="NmrA/Isoflavone_reductase-like"/>
</dbReference>
<keyword evidence="2" id="KW-0521">NADP</keyword>
<name>A0AAV9N680_9EURO</name>
<protein>
    <recommendedName>
        <fullName evidence="4">NmrA-like domain-containing protein</fullName>
    </recommendedName>
</protein>
<dbReference type="InterPro" id="IPR036291">
    <property type="entry name" value="NAD(P)-bd_dom_sf"/>
</dbReference>
<gene>
    <name evidence="5" type="ORF">LTR84_005789</name>
</gene>
<accession>A0AAV9N680</accession>
<dbReference type="Pfam" id="PF05368">
    <property type="entry name" value="NmrA"/>
    <property type="match status" value="1"/>
</dbReference>
<sequence length="239" mass="27202">MLIAVAGSGNLAQYICEEFPKVGHRVRILSRSIKEHLRIEGCEQVVVDYSQPQLDDALQDCEVLISTIVDLSSAFIQVHLNLITACQRSQRCKRFIPSEFAGNVKDFPDQPMYFINTHSAIRKTLADQKEIEWTIVCIGFLADYIVPSRNRYVMDMREGNMIDYENKHFKITGTGHEPMDVTSARDVASGLASLVTIPNWEKYTYMSGERTSWWQIVGHVRRRDPEFTASAITLGQIGR</sequence>
<keyword evidence="6" id="KW-1185">Reference proteome</keyword>
<dbReference type="EMBL" id="JAVRRD010000021">
    <property type="protein sequence ID" value="KAK5048697.1"/>
    <property type="molecule type" value="Genomic_DNA"/>
</dbReference>
<dbReference type="GO" id="GO:0016491">
    <property type="term" value="F:oxidoreductase activity"/>
    <property type="evidence" value="ECO:0007669"/>
    <property type="project" value="UniProtKB-KW"/>
</dbReference>
<comment type="caution">
    <text evidence="5">The sequence shown here is derived from an EMBL/GenBank/DDBJ whole genome shotgun (WGS) entry which is preliminary data.</text>
</comment>
<reference evidence="5 6" key="1">
    <citation type="submission" date="2023-08" db="EMBL/GenBank/DDBJ databases">
        <title>Black Yeasts Isolated from many extreme environments.</title>
        <authorList>
            <person name="Coleine C."/>
            <person name="Stajich J.E."/>
            <person name="Selbmann L."/>
        </authorList>
    </citation>
    <scope>NUCLEOTIDE SEQUENCE [LARGE SCALE GENOMIC DNA]</scope>
    <source>
        <strain evidence="5 6">CCFEE 5792</strain>
    </source>
</reference>
<dbReference type="InterPro" id="IPR008030">
    <property type="entry name" value="NmrA-like"/>
</dbReference>
<dbReference type="RefSeq" id="XP_064704056.1">
    <property type="nucleotide sequence ID" value="XM_064849353.1"/>
</dbReference>
<feature type="domain" description="NmrA-like" evidence="4">
    <location>
        <begin position="4"/>
        <end position="200"/>
    </location>
</feature>
<dbReference type="SUPFAM" id="SSF51735">
    <property type="entry name" value="NAD(P)-binding Rossmann-fold domains"/>
    <property type="match status" value="1"/>
</dbReference>
<dbReference type="Gene3D" id="3.40.50.720">
    <property type="entry name" value="NAD(P)-binding Rossmann-like Domain"/>
    <property type="match status" value="1"/>
</dbReference>
<evidence type="ECO:0000256" key="2">
    <source>
        <dbReference type="ARBA" id="ARBA00022857"/>
    </source>
</evidence>
<dbReference type="AlphaFoldDB" id="A0AAV9N680"/>
<dbReference type="Proteomes" id="UP001358417">
    <property type="component" value="Unassembled WGS sequence"/>
</dbReference>
<evidence type="ECO:0000313" key="5">
    <source>
        <dbReference type="EMBL" id="KAK5048697.1"/>
    </source>
</evidence>